<evidence type="ECO:0008006" key="5">
    <source>
        <dbReference type="Google" id="ProtNLM"/>
    </source>
</evidence>
<feature type="compositionally biased region" description="Polar residues" evidence="1">
    <location>
        <begin position="61"/>
        <end position="70"/>
    </location>
</feature>
<dbReference type="EMBL" id="BNCQ01000048">
    <property type="protein sequence ID" value="GIM13403.1"/>
    <property type="molecule type" value="Genomic_DNA"/>
</dbReference>
<organism evidence="3 4">
    <name type="scientific">Volvox reticuliferus</name>
    <dbReference type="NCBI Taxonomy" id="1737510"/>
    <lineage>
        <taxon>Eukaryota</taxon>
        <taxon>Viridiplantae</taxon>
        <taxon>Chlorophyta</taxon>
        <taxon>core chlorophytes</taxon>
        <taxon>Chlorophyceae</taxon>
        <taxon>CS clade</taxon>
        <taxon>Chlamydomonadales</taxon>
        <taxon>Volvocaceae</taxon>
        <taxon>Volvox</taxon>
    </lineage>
</organism>
<accession>A0A8J4GU68</accession>
<feature type="region of interest" description="Disordered" evidence="1">
    <location>
        <begin position="59"/>
        <end position="128"/>
    </location>
</feature>
<feature type="chain" id="PRO_5035166832" description="Secreted protein" evidence="2">
    <location>
        <begin position="27"/>
        <end position="128"/>
    </location>
</feature>
<proteinExistence type="predicted"/>
<feature type="compositionally biased region" description="Low complexity" evidence="1">
    <location>
        <begin position="76"/>
        <end position="89"/>
    </location>
</feature>
<feature type="signal peptide" evidence="2">
    <location>
        <begin position="1"/>
        <end position="26"/>
    </location>
</feature>
<dbReference type="Proteomes" id="UP000722791">
    <property type="component" value="Unassembled WGS sequence"/>
</dbReference>
<name>A0A8J4GU68_9CHLO</name>
<feature type="compositionally biased region" description="Polar residues" evidence="1">
    <location>
        <begin position="90"/>
        <end position="103"/>
    </location>
</feature>
<gene>
    <name evidence="3" type="ORF">Vretimale_16545</name>
</gene>
<dbReference type="AlphaFoldDB" id="A0A8J4GU68"/>
<reference evidence="3" key="1">
    <citation type="journal article" date="2021" name="Proc. Natl. Acad. Sci. U.S.A.">
        <title>Three genomes in the algal genus Volvox reveal the fate of a haploid sex-determining region after a transition to homothallism.</title>
        <authorList>
            <person name="Yamamoto K."/>
            <person name="Hamaji T."/>
            <person name="Kawai-Toyooka H."/>
            <person name="Matsuzaki R."/>
            <person name="Takahashi F."/>
            <person name="Nishimura Y."/>
            <person name="Kawachi M."/>
            <person name="Noguchi H."/>
            <person name="Minakuchi Y."/>
            <person name="Umen J.G."/>
            <person name="Toyoda A."/>
            <person name="Nozaki H."/>
        </authorList>
    </citation>
    <scope>NUCLEOTIDE SEQUENCE</scope>
    <source>
        <strain evidence="3">NIES-3785</strain>
    </source>
</reference>
<evidence type="ECO:0000313" key="4">
    <source>
        <dbReference type="Proteomes" id="UP000722791"/>
    </source>
</evidence>
<feature type="non-terminal residue" evidence="3">
    <location>
        <position position="128"/>
    </location>
</feature>
<sequence length="128" mass="12606">MFSAIAFPCALTVPFIVCAARSSSSADTPSPLAFATPSVLVPSLSAVSFVPSTGELFPARSNPSPLSSGTSPFPAPSRSPASPSSIPVSGVNSGSCNPSTTSPAGPVPIPVPASWPSTPSVAWPGTVP</sequence>
<evidence type="ECO:0000313" key="3">
    <source>
        <dbReference type="EMBL" id="GIM13403.1"/>
    </source>
</evidence>
<comment type="caution">
    <text evidence="3">The sequence shown here is derived from an EMBL/GenBank/DDBJ whole genome shotgun (WGS) entry which is preliminary data.</text>
</comment>
<protein>
    <recommendedName>
        <fullName evidence="5">Secreted protein</fullName>
    </recommendedName>
</protein>
<evidence type="ECO:0000256" key="1">
    <source>
        <dbReference type="SAM" id="MobiDB-lite"/>
    </source>
</evidence>
<evidence type="ECO:0000256" key="2">
    <source>
        <dbReference type="SAM" id="SignalP"/>
    </source>
</evidence>
<keyword evidence="2" id="KW-0732">Signal</keyword>